<protein>
    <recommendedName>
        <fullName evidence="1">HNH nuclease domain-containing protein</fullName>
    </recommendedName>
</protein>
<sequence length="212" mass="24630">MMSNDCVKVDKELVALVEYKFGFSAEEIITAYFKKLMYADNEESKLIKNSILNRMNTEKKTNYSRDQLQRVVNKIKDYNEPVHKNMLIGIMAKEMDIGIIHVEKLIKQLKAKGVIFEPTRDSLQIVDNFDFFENKKVRKTLTKSIRHEVFKRDNYRCVECGATNKDTVLHIDHIIPFSKGGSDELDNLQTLCESCNISKSNRYWKGGYDGEN</sequence>
<dbReference type="InterPro" id="IPR036388">
    <property type="entry name" value="WH-like_DNA-bd_sf"/>
</dbReference>
<gene>
    <name evidence="2" type="ORF">SDC9_30494</name>
</gene>
<name>A0A644UZL3_9ZZZZ</name>
<dbReference type="Gene3D" id="1.10.10.10">
    <property type="entry name" value="Winged helix-like DNA-binding domain superfamily/Winged helix DNA-binding domain"/>
    <property type="match status" value="1"/>
</dbReference>
<dbReference type="Pfam" id="PF01844">
    <property type="entry name" value="HNH"/>
    <property type="match status" value="1"/>
</dbReference>
<dbReference type="InterPro" id="IPR048907">
    <property type="entry name" value="WHD_MCM_arc"/>
</dbReference>
<evidence type="ECO:0000313" key="2">
    <source>
        <dbReference type="EMBL" id="MPL84529.1"/>
    </source>
</evidence>
<proteinExistence type="predicted"/>
<dbReference type="Pfam" id="PF21120">
    <property type="entry name" value="WHD_MCM_arc"/>
    <property type="match status" value="1"/>
</dbReference>
<reference evidence="2" key="1">
    <citation type="submission" date="2019-08" db="EMBL/GenBank/DDBJ databases">
        <authorList>
            <person name="Kucharzyk K."/>
            <person name="Murdoch R.W."/>
            <person name="Higgins S."/>
            <person name="Loffler F."/>
        </authorList>
    </citation>
    <scope>NUCLEOTIDE SEQUENCE</scope>
</reference>
<accession>A0A644UZL3</accession>
<dbReference type="GO" id="GO:0008270">
    <property type="term" value="F:zinc ion binding"/>
    <property type="evidence" value="ECO:0007669"/>
    <property type="project" value="InterPro"/>
</dbReference>
<dbReference type="AlphaFoldDB" id="A0A644UZL3"/>
<dbReference type="EMBL" id="VSSQ01000191">
    <property type="protein sequence ID" value="MPL84529.1"/>
    <property type="molecule type" value="Genomic_DNA"/>
</dbReference>
<dbReference type="InterPro" id="IPR003615">
    <property type="entry name" value="HNH_nuc"/>
</dbReference>
<organism evidence="2">
    <name type="scientific">bioreactor metagenome</name>
    <dbReference type="NCBI Taxonomy" id="1076179"/>
    <lineage>
        <taxon>unclassified sequences</taxon>
        <taxon>metagenomes</taxon>
        <taxon>ecological metagenomes</taxon>
    </lineage>
</organism>
<dbReference type="InterPro" id="IPR052892">
    <property type="entry name" value="NA-targeting_endonuclease"/>
</dbReference>
<comment type="caution">
    <text evidence="2">The sequence shown here is derived from an EMBL/GenBank/DDBJ whole genome shotgun (WGS) entry which is preliminary data.</text>
</comment>
<dbReference type="GO" id="GO:0004519">
    <property type="term" value="F:endonuclease activity"/>
    <property type="evidence" value="ECO:0007669"/>
    <property type="project" value="InterPro"/>
</dbReference>
<dbReference type="InterPro" id="IPR002711">
    <property type="entry name" value="HNH"/>
</dbReference>
<dbReference type="PANTHER" id="PTHR33877">
    <property type="entry name" value="SLL1193 PROTEIN"/>
    <property type="match status" value="1"/>
</dbReference>
<dbReference type="GO" id="GO:0003676">
    <property type="term" value="F:nucleic acid binding"/>
    <property type="evidence" value="ECO:0007669"/>
    <property type="project" value="InterPro"/>
</dbReference>
<evidence type="ECO:0000259" key="1">
    <source>
        <dbReference type="SMART" id="SM00507"/>
    </source>
</evidence>
<dbReference type="CDD" id="cd00085">
    <property type="entry name" value="HNHc"/>
    <property type="match status" value="1"/>
</dbReference>
<dbReference type="Gene3D" id="1.10.30.50">
    <property type="match status" value="1"/>
</dbReference>
<feature type="domain" description="HNH nuclease" evidence="1">
    <location>
        <begin position="144"/>
        <end position="197"/>
    </location>
</feature>
<dbReference type="PANTHER" id="PTHR33877:SF2">
    <property type="entry name" value="OS07G0170200 PROTEIN"/>
    <property type="match status" value="1"/>
</dbReference>
<dbReference type="SMART" id="SM00507">
    <property type="entry name" value="HNHc"/>
    <property type="match status" value="1"/>
</dbReference>